<dbReference type="SUPFAM" id="SSF48452">
    <property type="entry name" value="TPR-like"/>
    <property type="match status" value="1"/>
</dbReference>
<keyword evidence="1" id="KW-0802">TPR repeat</keyword>
<reference evidence="2 3" key="1">
    <citation type="submission" date="2018-08" db="EMBL/GenBank/DDBJ databases">
        <title>Genomic Encyclopedia of Archaeal and Bacterial Type Strains, Phase II (KMG-II): from individual species to whole genera.</title>
        <authorList>
            <person name="Goeker M."/>
        </authorList>
    </citation>
    <scope>NUCLEOTIDE SEQUENCE [LARGE SCALE GENOMIC DNA]</scope>
    <source>
        <strain evidence="2 3">DSM 45791</strain>
    </source>
</reference>
<proteinExistence type="predicted"/>
<feature type="repeat" description="TPR" evidence="1">
    <location>
        <begin position="491"/>
        <end position="524"/>
    </location>
</feature>
<dbReference type="SUPFAM" id="SSF52540">
    <property type="entry name" value="P-loop containing nucleoside triphosphate hydrolases"/>
    <property type="match status" value="1"/>
</dbReference>
<dbReference type="Gene3D" id="1.25.40.10">
    <property type="entry name" value="Tetratricopeptide repeat domain"/>
    <property type="match status" value="1"/>
</dbReference>
<dbReference type="Gene3D" id="1.10.10.10">
    <property type="entry name" value="Winged helix-like DNA-binding domain superfamily/Winged helix DNA-binding domain"/>
    <property type="match status" value="1"/>
</dbReference>
<accession>A0A3E0H2G2</accession>
<dbReference type="PANTHER" id="PTHR47691:SF3">
    <property type="entry name" value="HTH-TYPE TRANSCRIPTIONAL REGULATOR RV0890C-RELATED"/>
    <property type="match status" value="1"/>
</dbReference>
<dbReference type="InterPro" id="IPR011990">
    <property type="entry name" value="TPR-like_helical_dom_sf"/>
</dbReference>
<comment type="caution">
    <text evidence="2">The sequence shown here is derived from an EMBL/GenBank/DDBJ whole genome shotgun (WGS) entry which is preliminary data.</text>
</comment>
<dbReference type="Proteomes" id="UP000256269">
    <property type="component" value="Unassembled WGS sequence"/>
</dbReference>
<name>A0A3E0H2G2_9PSEU</name>
<evidence type="ECO:0000313" key="2">
    <source>
        <dbReference type="EMBL" id="REH37056.1"/>
    </source>
</evidence>
<feature type="repeat" description="TPR" evidence="1">
    <location>
        <begin position="568"/>
        <end position="601"/>
    </location>
</feature>
<dbReference type="PANTHER" id="PTHR47691">
    <property type="entry name" value="REGULATOR-RELATED"/>
    <property type="match status" value="1"/>
</dbReference>
<sequence>MPGRRHGNHLRADSRVGSAVQAHTIEGGVHYYDSPPRHHVVPRQLPAAPGRLVARDHELRVLDRTVGGQSRVVAVEGPGGVGKTSLVLHWLHRNVNRFPDGELYADLRGFDPTGTPNSAGAVLHAFLLGLGVAPEAVPTDVDARGALYRTLVAGKRIAVVLDNAADTDQVTALLPGSETCRTVVTSRNHLTGLAMSGAEVVSLDMMPDSDARKLLARSLGEQPLGEEPEAVATILASCCGLPLALAIVAARTSRHLGLGVIATELRDSATRLDALDTGERASNLRAVISWSVSALDDRLSDVFSRLGIAPTSTITAAAAASLTALPPAAVGAALRELERKNLLHQRMSGRFGMHDLVRLYAKELAMHDHPAAERDRTLRRLVDFYLHSAFAGDRKLYPHRAPVRLDPPQPGCHPLDFAGETDALDWFAAEHANLVAAQQAAMERRWYREVWLLSRALDTFHYRQGLVADNVTCSRLGTVAVEHLADPSALVLAYRQLGRAHTFADELPDAVTCLQRALSLATSDNERGHCRHDLARALTRQHQFAAAVTHLEAAIESYVLAANPVGEAHARNALGRCHLELGDLDTARSLCEQALALHERHGNRSGQAVTLDNLATVAARTDHRAEAISLYRRAIATCQDISNIYFEAACTERLGSALAADHQTAGARDAWRSALSRYTTQHRLADADRVHRLLTTLDTRPG</sequence>
<protein>
    <submittedName>
        <fullName evidence="2">Tetratricopeptide repeat protein</fullName>
    </submittedName>
</protein>
<dbReference type="AlphaFoldDB" id="A0A3E0H2G2"/>
<dbReference type="InterPro" id="IPR036388">
    <property type="entry name" value="WH-like_DNA-bd_sf"/>
</dbReference>
<dbReference type="InterPro" id="IPR027417">
    <property type="entry name" value="P-loop_NTPase"/>
</dbReference>
<dbReference type="InterPro" id="IPR019734">
    <property type="entry name" value="TPR_rpt"/>
</dbReference>
<dbReference type="EMBL" id="QUNO01000015">
    <property type="protein sequence ID" value="REH37056.1"/>
    <property type="molecule type" value="Genomic_DNA"/>
</dbReference>
<keyword evidence="3" id="KW-1185">Reference proteome</keyword>
<dbReference type="Pfam" id="PF13424">
    <property type="entry name" value="TPR_12"/>
    <property type="match status" value="1"/>
</dbReference>
<dbReference type="SMART" id="SM00028">
    <property type="entry name" value="TPR"/>
    <property type="match status" value="3"/>
</dbReference>
<gene>
    <name evidence="2" type="ORF">BCF44_11560</name>
</gene>
<organism evidence="2 3">
    <name type="scientific">Kutzneria buriramensis</name>
    <dbReference type="NCBI Taxonomy" id="1045776"/>
    <lineage>
        <taxon>Bacteria</taxon>
        <taxon>Bacillati</taxon>
        <taxon>Actinomycetota</taxon>
        <taxon>Actinomycetes</taxon>
        <taxon>Pseudonocardiales</taxon>
        <taxon>Pseudonocardiaceae</taxon>
        <taxon>Kutzneria</taxon>
    </lineage>
</organism>
<dbReference type="PROSITE" id="PS50005">
    <property type="entry name" value="TPR"/>
    <property type="match status" value="2"/>
</dbReference>
<dbReference type="Pfam" id="PF13374">
    <property type="entry name" value="TPR_10"/>
    <property type="match status" value="1"/>
</dbReference>
<evidence type="ECO:0000256" key="1">
    <source>
        <dbReference type="PROSITE-ProRule" id="PRU00339"/>
    </source>
</evidence>
<dbReference type="Gene3D" id="3.40.50.300">
    <property type="entry name" value="P-loop containing nucleotide triphosphate hydrolases"/>
    <property type="match status" value="1"/>
</dbReference>
<evidence type="ECO:0000313" key="3">
    <source>
        <dbReference type="Proteomes" id="UP000256269"/>
    </source>
</evidence>
<dbReference type="RefSeq" id="WP_246016030.1">
    <property type="nucleotide sequence ID" value="NZ_CP144375.1"/>
</dbReference>
<dbReference type="PRINTS" id="PR00364">
    <property type="entry name" value="DISEASERSIST"/>
</dbReference>
<dbReference type="GO" id="GO:0043531">
    <property type="term" value="F:ADP binding"/>
    <property type="evidence" value="ECO:0007669"/>
    <property type="project" value="InterPro"/>
</dbReference>